<reference evidence="2 3" key="1">
    <citation type="submission" date="2019-07" db="EMBL/GenBank/DDBJ databases">
        <title>Whole genome shotgun sequence of Swaminathania salitolerans NBRC 104436.</title>
        <authorList>
            <person name="Hosoyama A."/>
            <person name="Uohara A."/>
            <person name="Ohji S."/>
            <person name="Ichikawa N."/>
        </authorList>
    </citation>
    <scope>NUCLEOTIDE SEQUENCE [LARGE SCALE GENOMIC DNA]</scope>
    <source>
        <strain evidence="2 3">NBRC 104436</strain>
    </source>
</reference>
<dbReference type="AlphaFoldDB" id="A0A511BPQ1"/>
<name>A0A511BPQ1_9PROT</name>
<dbReference type="Proteomes" id="UP000321405">
    <property type="component" value="Unassembled WGS sequence"/>
</dbReference>
<gene>
    <name evidence="2" type="ORF">SSA02_13980</name>
</gene>
<organism evidence="2 3">
    <name type="scientific">Swaminathania salitolerans</name>
    <dbReference type="NCBI Taxonomy" id="182838"/>
    <lineage>
        <taxon>Bacteria</taxon>
        <taxon>Pseudomonadati</taxon>
        <taxon>Pseudomonadota</taxon>
        <taxon>Alphaproteobacteria</taxon>
        <taxon>Acetobacterales</taxon>
        <taxon>Acetobacteraceae</taxon>
        <taxon>Swaminathania</taxon>
    </lineage>
</organism>
<evidence type="ECO:0000256" key="1">
    <source>
        <dbReference type="SAM" id="MobiDB-lite"/>
    </source>
</evidence>
<comment type="caution">
    <text evidence="2">The sequence shown here is derived from an EMBL/GenBank/DDBJ whole genome shotgun (WGS) entry which is preliminary data.</text>
</comment>
<keyword evidence="3" id="KW-1185">Reference proteome</keyword>
<evidence type="ECO:0000313" key="3">
    <source>
        <dbReference type="Proteomes" id="UP000321405"/>
    </source>
</evidence>
<protein>
    <submittedName>
        <fullName evidence="2">Uncharacterized protein</fullName>
    </submittedName>
</protein>
<accession>A0A511BPQ1</accession>
<evidence type="ECO:0000313" key="2">
    <source>
        <dbReference type="EMBL" id="GEL02235.1"/>
    </source>
</evidence>
<sequence length="48" mass="5265">MGDTVQTAFEQMQQCCLQQIVRIGTAKTAAKPVMQGDPDGVTETPFRH</sequence>
<feature type="region of interest" description="Disordered" evidence="1">
    <location>
        <begin position="29"/>
        <end position="48"/>
    </location>
</feature>
<proteinExistence type="predicted"/>
<dbReference type="EMBL" id="BJVC01000002">
    <property type="protein sequence ID" value="GEL02235.1"/>
    <property type="molecule type" value="Genomic_DNA"/>
</dbReference>